<dbReference type="Gene3D" id="1.10.1240.60">
    <property type="match status" value="1"/>
</dbReference>
<dbReference type="PANTHER" id="PTHR45746">
    <property type="entry name" value="LP21163P"/>
    <property type="match status" value="1"/>
</dbReference>
<reference evidence="3 4" key="1">
    <citation type="submission" date="2013-12" db="EMBL/GenBank/DDBJ databases">
        <title>Draft genome of the parsitic nematode Ancylostoma duodenale.</title>
        <authorList>
            <person name="Mitreva M."/>
        </authorList>
    </citation>
    <scope>NUCLEOTIDE SEQUENCE [LARGE SCALE GENOMIC DNA]</scope>
    <source>
        <strain evidence="3 4">Zhejiang</strain>
    </source>
</reference>
<dbReference type="PANTHER" id="PTHR45746:SF5">
    <property type="entry name" value="REGULATOR OF G-PROTEIN SIGNALING 7"/>
    <property type="match status" value="1"/>
</dbReference>
<evidence type="ECO:0000313" key="3">
    <source>
        <dbReference type="EMBL" id="KIH43307.1"/>
    </source>
</evidence>
<dbReference type="OrthoDB" id="10369933at2759"/>
<dbReference type="AlphaFoldDB" id="A0A0C2C130"/>
<protein>
    <recommendedName>
        <fullName evidence="2">Regulator of G-protein signalling DHEX domain-containing protein</fullName>
    </recommendedName>
</protein>
<sequence>IYLNKRLLRNEQKHGLEEDEAESYNRFAELLGHMWGFITQQAEMQLKQQKEKKKADKKQAKQELLQGAELQYYPESYVR</sequence>
<feature type="non-terminal residue" evidence="3">
    <location>
        <position position="1"/>
    </location>
</feature>
<dbReference type="InterPro" id="IPR047016">
    <property type="entry name" value="RGS6/7/9/11"/>
</dbReference>
<dbReference type="GO" id="GO:0043005">
    <property type="term" value="C:neuron projection"/>
    <property type="evidence" value="ECO:0007669"/>
    <property type="project" value="TreeGrafter"/>
</dbReference>
<dbReference type="Pfam" id="PF18148">
    <property type="entry name" value="RGS_DHEX"/>
    <property type="match status" value="1"/>
</dbReference>
<dbReference type="EMBL" id="KN787118">
    <property type="protein sequence ID" value="KIH43307.1"/>
    <property type="molecule type" value="Genomic_DNA"/>
</dbReference>
<dbReference type="InterPro" id="IPR047017">
    <property type="entry name" value="RGS6/7/9/11_DHEX_sf"/>
</dbReference>
<keyword evidence="4" id="KW-1185">Reference proteome</keyword>
<dbReference type="GO" id="GO:0005737">
    <property type="term" value="C:cytoplasm"/>
    <property type="evidence" value="ECO:0007669"/>
    <property type="project" value="TreeGrafter"/>
</dbReference>
<evidence type="ECO:0000313" key="4">
    <source>
        <dbReference type="Proteomes" id="UP000054047"/>
    </source>
</evidence>
<evidence type="ECO:0000259" key="2">
    <source>
        <dbReference type="Pfam" id="PF18148"/>
    </source>
</evidence>
<dbReference type="GO" id="GO:0009968">
    <property type="term" value="P:negative regulation of signal transduction"/>
    <property type="evidence" value="ECO:0007669"/>
    <property type="project" value="UniProtKB-KW"/>
</dbReference>
<dbReference type="GO" id="GO:0005096">
    <property type="term" value="F:GTPase activator activity"/>
    <property type="evidence" value="ECO:0007669"/>
    <property type="project" value="TreeGrafter"/>
</dbReference>
<dbReference type="GO" id="GO:0008277">
    <property type="term" value="P:regulation of G protein-coupled receptor signaling pathway"/>
    <property type="evidence" value="ECO:0007669"/>
    <property type="project" value="InterPro"/>
</dbReference>
<evidence type="ECO:0000256" key="1">
    <source>
        <dbReference type="ARBA" id="ARBA00022700"/>
    </source>
</evidence>
<dbReference type="GO" id="GO:0005886">
    <property type="term" value="C:plasma membrane"/>
    <property type="evidence" value="ECO:0007669"/>
    <property type="project" value="TreeGrafter"/>
</dbReference>
<keyword evidence="1" id="KW-0734">Signal transduction inhibitor</keyword>
<dbReference type="Proteomes" id="UP000054047">
    <property type="component" value="Unassembled WGS sequence"/>
</dbReference>
<proteinExistence type="predicted"/>
<dbReference type="InterPro" id="IPR040759">
    <property type="entry name" value="RGS_DHEX"/>
</dbReference>
<organism evidence="3 4">
    <name type="scientific">Ancylostoma duodenale</name>
    <dbReference type="NCBI Taxonomy" id="51022"/>
    <lineage>
        <taxon>Eukaryota</taxon>
        <taxon>Metazoa</taxon>
        <taxon>Ecdysozoa</taxon>
        <taxon>Nematoda</taxon>
        <taxon>Chromadorea</taxon>
        <taxon>Rhabditida</taxon>
        <taxon>Rhabditina</taxon>
        <taxon>Rhabditomorpha</taxon>
        <taxon>Strongyloidea</taxon>
        <taxon>Ancylostomatidae</taxon>
        <taxon>Ancylostomatinae</taxon>
        <taxon>Ancylostoma</taxon>
    </lineage>
</organism>
<accession>A0A0C2C130</accession>
<name>A0A0C2C130_9BILA</name>
<gene>
    <name evidence="3" type="ORF">ANCDUO_26690</name>
</gene>
<feature type="domain" description="Regulator of G-protein signalling DHEX" evidence="2">
    <location>
        <begin position="1"/>
        <end position="59"/>
    </location>
</feature>